<evidence type="ECO:0000256" key="3">
    <source>
        <dbReference type="ARBA" id="ARBA00022723"/>
    </source>
</evidence>
<dbReference type="GO" id="GO:0016705">
    <property type="term" value="F:oxidoreductase activity, acting on paired donors, with incorporation or reduction of molecular oxygen"/>
    <property type="evidence" value="ECO:0007669"/>
    <property type="project" value="InterPro"/>
</dbReference>
<evidence type="ECO:0000313" key="9">
    <source>
        <dbReference type="Proteomes" id="UP000326354"/>
    </source>
</evidence>
<dbReference type="FunFam" id="1.10.630.10:FF:000018">
    <property type="entry name" value="Cytochrome P450 monooxygenase"/>
    <property type="match status" value="1"/>
</dbReference>
<dbReference type="PROSITE" id="PS00086">
    <property type="entry name" value="CYTOCHROME_P450"/>
    <property type="match status" value="1"/>
</dbReference>
<dbReference type="Proteomes" id="UP000326354">
    <property type="component" value="Chromosome"/>
</dbReference>
<accession>A0A5S9F2C8</accession>
<evidence type="ECO:0000256" key="1">
    <source>
        <dbReference type="ARBA" id="ARBA00010617"/>
    </source>
</evidence>
<dbReference type="InterPro" id="IPR017972">
    <property type="entry name" value="Cyt_P450_CS"/>
</dbReference>
<dbReference type="AlphaFoldDB" id="A0A5S9F2C8"/>
<keyword evidence="9" id="KW-1185">Reference proteome</keyword>
<dbReference type="GO" id="GO:0004497">
    <property type="term" value="F:monooxygenase activity"/>
    <property type="evidence" value="ECO:0007669"/>
    <property type="project" value="UniProtKB-KW"/>
</dbReference>
<reference evidence="8 9" key="1">
    <citation type="submission" date="2019-08" db="EMBL/GenBank/DDBJ databases">
        <title>Complete genome sequence of Candidatus Uab amorphum.</title>
        <authorList>
            <person name="Shiratori T."/>
            <person name="Suzuki S."/>
            <person name="Kakizawa Y."/>
            <person name="Ishida K."/>
        </authorList>
    </citation>
    <scope>NUCLEOTIDE SEQUENCE [LARGE SCALE GENOMIC DNA]</scope>
    <source>
        <strain evidence="8 9">SRT547</strain>
    </source>
</reference>
<dbReference type="GO" id="GO:0020037">
    <property type="term" value="F:heme binding"/>
    <property type="evidence" value="ECO:0007669"/>
    <property type="project" value="InterPro"/>
</dbReference>
<dbReference type="InterPro" id="IPR002397">
    <property type="entry name" value="Cyt_P450_B"/>
</dbReference>
<dbReference type="KEGG" id="uam:UABAM_01326"/>
<sequence length="405" mass="46420">MPSFDYNPFDPQTLENPYPCYAKLRAGESVYWSDFFNAWLCVHYDEVRTLYRHNDLSSKRVGAIVARIPDYSPGDMSHFVDSLSLWLLFCDPPQHTRIRSLVSKAFSPKFVQGMHQRVQKIVDELFESFLEKKHCDFIAEFAYPLPVIVIADMLGLPREDRDWLKEKSNSIASILGSPKTTKEVAKNANDSVKELNDYFRDVIEERRKKPQEDLISTFVGCEGEVLQTGEILATCGVLLFGGHETTTNLLGNGLYTLMNHRDEWHKLQKNVKLLPTAIEEMLRFESPVQWNTRVATQEIEIAGKTISPGQTVIMLIGSANRDERVFVEADKFDIERKENKHLAFGYGAHFCIGSALSRLEANIAFTTLLRKINNIELSTEKVDWRKDLAFRGLQKFPIQFELTSN</sequence>
<dbReference type="PANTHER" id="PTHR46696">
    <property type="entry name" value="P450, PUTATIVE (EUROFUNG)-RELATED"/>
    <property type="match status" value="1"/>
</dbReference>
<evidence type="ECO:0000256" key="4">
    <source>
        <dbReference type="ARBA" id="ARBA00023002"/>
    </source>
</evidence>
<proteinExistence type="inferred from homology"/>
<dbReference type="OrthoDB" id="9801155at2"/>
<organism evidence="8 9">
    <name type="scientific">Uabimicrobium amorphum</name>
    <dbReference type="NCBI Taxonomy" id="2596890"/>
    <lineage>
        <taxon>Bacteria</taxon>
        <taxon>Pseudomonadati</taxon>
        <taxon>Planctomycetota</taxon>
        <taxon>Candidatus Uabimicrobiia</taxon>
        <taxon>Candidatus Uabimicrobiales</taxon>
        <taxon>Candidatus Uabimicrobiaceae</taxon>
        <taxon>Candidatus Uabimicrobium</taxon>
    </lineage>
</organism>
<keyword evidence="4 7" id="KW-0560">Oxidoreductase</keyword>
<dbReference type="PRINTS" id="PR00385">
    <property type="entry name" value="P450"/>
</dbReference>
<evidence type="ECO:0000256" key="7">
    <source>
        <dbReference type="RuleBase" id="RU000461"/>
    </source>
</evidence>
<gene>
    <name evidence="8" type="ORF">UABAM_01326</name>
</gene>
<dbReference type="EMBL" id="AP019860">
    <property type="protein sequence ID" value="BBM82983.1"/>
    <property type="molecule type" value="Genomic_DNA"/>
</dbReference>
<dbReference type="GO" id="GO:0005506">
    <property type="term" value="F:iron ion binding"/>
    <property type="evidence" value="ECO:0007669"/>
    <property type="project" value="InterPro"/>
</dbReference>
<evidence type="ECO:0000256" key="6">
    <source>
        <dbReference type="ARBA" id="ARBA00023033"/>
    </source>
</evidence>
<evidence type="ECO:0000256" key="5">
    <source>
        <dbReference type="ARBA" id="ARBA00023004"/>
    </source>
</evidence>
<comment type="similarity">
    <text evidence="1 7">Belongs to the cytochrome P450 family.</text>
</comment>
<keyword evidence="5 7" id="KW-0408">Iron</keyword>
<protein>
    <submittedName>
        <fullName evidence="8">Biotin biosynthesis cytochrome P450</fullName>
    </submittedName>
</protein>
<keyword evidence="6 7" id="KW-0503">Monooxygenase</keyword>
<dbReference type="RefSeq" id="WP_151967208.1">
    <property type="nucleotide sequence ID" value="NZ_AP019860.1"/>
</dbReference>
<dbReference type="Pfam" id="PF00067">
    <property type="entry name" value="p450"/>
    <property type="match status" value="1"/>
</dbReference>
<keyword evidence="3 7" id="KW-0479">Metal-binding</keyword>
<dbReference type="InterPro" id="IPR036396">
    <property type="entry name" value="Cyt_P450_sf"/>
</dbReference>
<dbReference type="CDD" id="cd20625">
    <property type="entry name" value="CYP164-like"/>
    <property type="match status" value="1"/>
</dbReference>
<name>A0A5S9F2C8_UABAM</name>
<evidence type="ECO:0000256" key="2">
    <source>
        <dbReference type="ARBA" id="ARBA00022617"/>
    </source>
</evidence>
<dbReference type="SUPFAM" id="SSF48264">
    <property type="entry name" value="Cytochrome P450"/>
    <property type="match status" value="1"/>
</dbReference>
<dbReference type="PANTHER" id="PTHR46696:SF1">
    <property type="entry name" value="CYTOCHROME P450 YJIB-RELATED"/>
    <property type="match status" value="1"/>
</dbReference>
<dbReference type="InterPro" id="IPR001128">
    <property type="entry name" value="Cyt_P450"/>
</dbReference>
<evidence type="ECO:0000313" key="8">
    <source>
        <dbReference type="EMBL" id="BBM82983.1"/>
    </source>
</evidence>
<dbReference type="Gene3D" id="1.10.630.10">
    <property type="entry name" value="Cytochrome P450"/>
    <property type="match status" value="1"/>
</dbReference>
<keyword evidence="2 7" id="KW-0349">Heme</keyword>
<dbReference type="PRINTS" id="PR00359">
    <property type="entry name" value="BP450"/>
</dbReference>